<dbReference type="EMBL" id="AAZO01003473">
    <property type="status" value="NOT_ANNOTATED_CDS"/>
    <property type="molecule type" value="Genomic_DNA"/>
</dbReference>
<dbReference type="Proteomes" id="UP000009046">
    <property type="component" value="Unassembled WGS sequence"/>
</dbReference>
<feature type="compositionally biased region" description="Polar residues" evidence="1">
    <location>
        <begin position="53"/>
        <end position="67"/>
    </location>
</feature>
<evidence type="ECO:0000313" key="3">
    <source>
        <dbReference type="EnsemblMetazoa" id="PHUM299660-PA"/>
    </source>
</evidence>
<dbReference type="CTD" id="8229802"/>
<dbReference type="OrthoDB" id="8121963at2759"/>
<dbReference type="GeneID" id="8229802"/>
<protein>
    <submittedName>
        <fullName evidence="2">Micronuclear linker histone polyprotein MIC LH, putative</fullName>
    </submittedName>
</protein>
<dbReference type="InParanoid" id="E0VM24"/>
<feature type="region of interest" description="Disordered" evidence="1">
    <location>
        <begin position="183"/>
        <end position="491"/>
    </location>
</feature>
<dbReference type="OMA" id="YQMAKKR"/>
<reference evidence="3" key="3">
    <citation type="submission" date="2021-02" db="UniProtKB">
        <authorList>
            <consortium name="EnsemblMetazoa"/>
        </authorList>
    </citation>
    <scope>IDENTIFICATION</scope>
    <source>
        <strain evidence="3">USDA</strain>
    </source>
</reference>
<dbReference type="eggNOG" id="KOG3686">
    <property type="taxonomic scope" value="Eukaryota"/>
</dbReference>
<feature type="region of interest" description="Disordered" evidence="1">
    <location>
        <begin position="42"/>
        <end position="75"/>
    </location>
</feature>
<evidence type="ECO:0000313" key="4">
    <source>
        <dbReference type="Proteomes" id="UP000009046"/>
    </source>
</evidence>
<keyword evidence="4" id="KW-1185">Reference proteome</keyword>
<feature type="region of interest" description="Disordered" evidence="1">
    <location>
        <begin position="121"/>
        <end position="160"/>
    </location>
</feature>
<dbReference type="AlphaFoldDB" id="E0VM24"/>
<sequence>MTAICFVCNLPILSHQVGLVWQGGNGWDDLVREQMEESTLRQRLGAGRRDSAAQITSISPPTEAQETSPPHSVAVRRRRSSLAQLTDILREWGGSTTRSSLRGSKQAQLCRRETLADLAKSLPWGRGTTTESSSVKKRRESSADSGIKSVSTKRRDSSTTAISDFRSDIARLWGSRRESTIENGNLSRSDTIRRGSGESGKSPRNSNANSRRGSGESGKNRRDSMTSSSITTPPKFQKQHSCRHHKRKASKAEFEAKYYRAEQRPSTSSTASDSASAPTTTTDTSPQILPPPTIITSSVTSQSISPKAVSPVLPSITPPPTSPTSLFSTRRDSTTQVYHKNRRDSRSPDGRARDPKKFPKLPRQSTAIDESLPPPASRRESQPTLSLDPSGEDSSGRKARRDSLSPDSASCGRSRRESRSRLSPDRSAERDISPVARTRRGYKITGTSTQPSRSPDSSSTCSSRDPSPCTRGPTPSQPPPTHAPAIRRQSTTEEILIARGFRRQSTTEEMIRCRNFRRQSLRSDECNRSRGRRDSCAQITDGTFASMTVETSSTFFDISTQTG</sequence>
<name>E0VM24_PEDHC</name>
<evidence type="ECO:0000313" key="2">
    <source>
        <dbReference type="EMBL" id="EEB14430.1"/>
    </source>
</evidence>
<dbReference type="EMBL" id="DS235286">
    <property type="protein sequence ID" value="EEB14430.1"/>
    <property type="molecule type" value="Genomic_DNA"/>
</dbReference>
<dbReference type="HOGENOM" id="CLU_027166_0_0_1"/>
<organism>
    <name type="scientific">Pediculus humanus subsp. corporis</name>
    <name type="common">Body louse</name>
    <dbReference type="NCBI Taxonomy" id="121224"/>
    <lineage>
        <taxon>Eukaryota</taxon>
        <taxon>Metazoa</taxon>
        <taxon>Ecdysozoa</taxon>
        <taxon>Arthropoda</taxon>
        <taxon>Hexapoda</taxon>
        <taxon>Insecta</taxon>
        <taxon>Pterygota</taxon>
        <taxon>Neoptera</taxon>
        <taxon>Paraneoptera</taxon>
        <taxon>Psocodea</taxon>
        <taxon>Troctomorpha</taxon>
        <taxon>Phthiraptera</taxon>
        <taxon>Anoplura</taxon>
        <taxon>Pediculidae</taxon>
        <taxon>Pediculus</taxon>
    </lineage>
</organism>
<feature type="compositionally biased region" description="Low complexity" evidence="1">
    <location>
        <begin position="265"/>
        <end position="287"/>
    </location>
</feature>
<dbReference type="EnsemblMetazoa" id="PHUM299660-RA">
    <property type="protein sequence ID" value="PHUM299660-PA"/>
    <property type="gene ID" value="PHUM299660"/>
</dbReference>
<feature type="compositionally biased region" description="Basic and acidic residues" evidence="1">
    <location>
        <begin position="250"/>
        <end position="263"/>
    </location>
</feature>
<dbReference type="RefSeq" id="XP_002427168.1">
    <property type="nucleotide sequence ID" value="XM_002427123.1"/>
</dbReference>
<dbReference type="KEGG" id="phu:Phum_PHUM299660"/>
<reference evidence="2" key="2">
    <citation type="submission" date="2007-04" db="EMBL/GenBank/DDBJ databases">
        <title>The genome of the human body louse.</title>
        <authorList>
            <consortium name="The Human Body Louse Genome Consortium"/>
            <person name="Kirkness E."/>
            <person name="Walenz B."/>
            <person name="Hass B."/>
            <person name="Bruggner R."/>
            <person name="Strausberg R."/>
        </authorList>
    </citation>
    <scope>NUCLEOTIDE SEQUENCE</scope>
    <source>
        <strain evidence="2">USDA</strain>
    </source>
</reference>
<evidence type="ECO:0000256" key="1">
    <source>
        <dbReference type="SAM" id="MobiDB-lite"/>
    </source>
</evidence>
<accession>E0VM24</accession>
<dbReference type="VEuPathDB" id="VectorBase:PHUM299660"/>
<reference evidence="2" key="1">
    <citation type="submission" date="2007-04" db="EMBL/GenBank/DDBJ databases">
        <title>Annotation of Pediculus humanus corporis strain USDA.</title>
        <authorList>
            <person name="Kirkness E."/>
            <person name="Hannick L."/>
            <person name="Hass B."/>
            <person name="Bruggner R."/>
            <person name="Lawson D."/>
            <person name="Bidwell S."/>
            <person name="Joardar V."/>
            <person name="Caler E."/>
            <person name="Walenz B."/>
            <person name="Inman J."/>
            <person name="Schobel S."/>
            <person name="Galinsky K."/>
            <person name="Amedeo P."/>
            <person name="Strausberg R."/>
        </authorList>
    </citation>
    <scope>NUCLEOTIDE SEQUENCE</scope>
    <source>
        <strain evidence="2">USDA</strain>
    </source>
</reference>
<feature type="compositionally biased region" description="Basic and acidic residues" evidence="1">
    <location>
        <begin position="414"/>
        <end position="432"/>
    </location>
</feature>
<feature type="compositionally biased region" description="Basic and acidic residues" evidence="1">
    <location>
        <begin position="344"/>
        <end position="357"/>
    </location>
</feature>
<feature type="compositionally biased region" description="Low complexity" evidence="1">
    <location>
        <begin position="294"/>
        <end position="315"/>
    </location>
</feature>
<feature type="compositionally biased region" description="Polar residues" evidence="1">
    <location>
        <begin position="202"/>
        <end position="212"/>
    </location>
</feature>
<feature type="compositionally biased region" description="Low complexity" evidence="1">
    <location>
        <begin position="447"/>
        <end position="474"/>
    </location>
</feature>
<feature type="compositionally biased region" description="Polar residues" evidence="1">
    <location>
        <begin position="225"/>
        <end position="234"/>
    </location>
</feature>
<gene>
    <name evidence="3" type="primary">8229802</name>
    <name evidence="2" type="ORF">Phum_PHUM299660</name>
</gene>
<proteinExistence type="predicted"/>
<feature type="compositionally biased region" description="Basic residues" evidence="1">
    <location>
        <begin position="237"/>
        <end position="249"/>
    </location>
</feature>